<dbReference type="RefSeq" id="WP_109950819.1">
    <property type="nucleotide sequence ID" value="NZ_CP029551.1"/>
</dbReference>
<reference evidence="1 2" key="1">
    <citation type="submission" date="2018-05" db="EMBL/GenBank/DDBJ databases">
        <title>Complete Genome Sequence of Methylobacterium sp. 17Sr1-43.</title>
        <authorList>
            <person name="Srinivasan S."/>
        </authorList>
    </citation>
    <scope>NUCLEOTIDE SEQUENCE [LARGE SCALE GENOMIC DNA]</scope>
    <source>
        <strain evidence="1 2">17Sr1-43</strain>
    </source>
</reference>
<dbReference type="KEGG" id="meti:DK427_08065"/>
<accession>A0A2U8VPY1</accession>
<dbReference type="EMBL" id="CP029551">
    <property type="protein sequence ID" value="AWN35704.1"/>
    <property type="molecule type" value="Genomic_DNA"/>
</dbReference>
<keyword evidence="2" id="KW-1185">Reference proteome</keyword>
<name>A0A2U8VPY1_9HYPH</name>
<protein>
    <submittedName>
        <fullName evidence="1">Uncharacterized protein</fullName>
    </submittedName>
</protein>
<proteinExistence type="predicted"/>
<sequence>MVEMMPQARRLKFSELDADIDPQIAESEIAFDLLEAVVRSVTAVMLDAVPAEGPRIVTLLHTEIVAAARQIEAARPDWSQLGIVAGAERRVCAILEELGDEQKPLA</sequence>
<dbReference type="AlphaFoldDB" id="A0A2U8VPY1"/>
<organism evidence="1 2">
    <name type="scientific">Methylobacterium radiodurans</name>
    <dbReference type="NCBI Taxonomy" id="2202828"/>
    <lineage>
        <taxon>Bacteria</taxon>
        <taxon>Pseudomonadati</taxon>
        <taxon>Pseudomonadota</taxon>
        <taxon>Alphaproteobacteria</taxon>
        <taxon>Hyphomicrobiales</taxon>
        <taxon>Methylobacteriaceae</taxon>
        <taxon>Methylobacterium</taxon>
    </lineage>
</organism>
<evidence type="ECO:0000313" key="1">
    <source>
        <dbReference type="EMBL" id="AWN35704.1"/>
    </source>
</evidence>
<gene>
    <name evidence="1" type="ORF">DK427_08065</name>
</gene>
<dbReference type="Proteomes" id="UP000246058">
    <property type="component" value="Chromosome"/>
</dbReference>
<evidence type="ECO:0000313" key="2">
    <source>
        <dbReference type="Proteomes" id="UP000246058"/>
    </source>
</evidence>